<evidence type="ECO:0000313" key="1">
    <source>
        <dbReference type="EMBL" id="KAJ1169103.1"/>
    </source>
</evidence>
<protein>
    <submittedName>
        <fullName evidence="1">Uncharacterized protein</fullName>
    </submittedName>
</protein>
<dbReference type="Proteomes" id="UP001066276">
    <property type="component" value="Chromosome 4_1"/>
</dbReference>
<dbReference type="AlphaFoldDB" id="A0AAV7SZ58"/>
<gene>
    <name evidence="1" type="ORF">NDU88_001009</name>
</gene>
<proteinExistence type="predicted"/>
<dbReference type="EMBL" id="JANPWB010000007">
    <property type="protein sequence ID" value="KAJ1169103.1"/>
    <property type="molecule type" value="Genomic_DNA"/>
</dbReference>
<accession>A0AAV7SZ58</accession>
<reference evidence="1" key="1">
    <citation type="journal article" date="2022" name="bioRxiv">
        <title>Sequencing and chromosome-scale assembly of the giantPleurodeles waltlgenome.</title>
        <authorList>
            <person name="Brown T."/>
            <person name="Elewa A."/>
            <person name="Iarovenko S."/>
            <person name="Subramanian E."/>
            <person name="Araus A.J."/>
            <person name="Petzold A."/>
            <person name="Susuki M."/>
            <person name="Suzuki K.-i.T."/>
            <person name="Hayashi T."/>
            <person name="Toyoda A."/>
            <person name="Oliveira C."/>
            <person name="Osipova E."/>
            <person name="Leigh N.D."/>
            <person name="Simon A."/>
            <person name="Yun M.H."/>
        </authorList>
    </citation>
    <scope>NUCLEOTIDE SEQUENCE</scope>
    <source>
        <strain evidence="1">20211129_DDA</strain>
        <tissue evidence="1">Liver</tissue>
    </source>
</reference>
<comment type="caution">
    <text evidence="1">The sequence shown here is derived from an EMBL/GenBank/DDBJ whole genome shotgun (WGS) entry which is preliminary data.</text>
</comment>
<name>A0AAV7SZ58_PLEWA</name>
<sequence length="149" mass="17159">MLICTRRHNTACRTNIACCPLSCLGLSSVLQERLDGRVRCRGRDSDGLFHGLNKFDKDNQDVSYHHYNIAFGDEGVCGPPLRYPRISVREIICFVFYVVLHTTARHRVPNQYRVLTAVVPWALERSSGTVRRPCEVLRTRQRQSFPQIK</sequence>
<keyword evidence="2" id="KW-1185">Reference proteome</keyword>
<organism evidence="1 2">
    <name type="scientific">Pleurodeles waltl</name>
    <name type="common">Iberian ribbed newt</name>
    <dbReference type="NCBI Taxonomy" id="8319"/>
    <lineage>
        <taxon>Eukaryota</taxon>
        <taxon>Metazoa</taxon>
        <taxon>Chordata</taxon>
        <taxon>Craniata</taxon>
        <taxon>Vertebrata</taxon>
        <taxon>Euteleostomi</taxon>
        <taxon>Amphibia</taxon>
        <taxon>Batrachia</taxon>
        <taxon>Caudata</taxon>
        <taxon>Salamandroidea</taxon>
        <taxon>Salamandridae</taxon>
        <taxon>Pleurodelinae</taxon>
        <taxon>Pleurodeles</taxon>
    </lineage>
</organism>
<evidence type="ECO:0000313" key="2">
    <source>
        <dbReference type="Proteomes" id="UP001066276"/>
    </source>
</evidence>